<feature type="region of interest" description="Disordered" evidence="1">
    <location>
        <begin position="40"/>
        <end position="64"/>
    </location>
</feature>
<keyword evidence="3" id="KW-1185">Reference proteome</keyword>
<feature type="compositionally biased region" description="Basic and acidic residues" evidence="1">
    <location>
        <begin position="9"/>
        <end position="23"/>
    </location>
</feature>
<name>A0A8H7BHU2_9PLEO</name>
<protein>
    <submittedName>
        <fullName evidence="2">Uncharacterized protein</fullName>
    </submittedName>
</protein>
<reference evidence="2" key="1">
    <citation type="submission" date="2020-01" db="EMBL/GenBank/DDBJ databases">
        <authorList>
            <person name="Feng Z.H.Z."/>
        </authorList>
    </citation>
    <scope>NUCLEOTIDE SEQUENCE</scope>
    <source>
        <strain evidence="2">CBS107.38</strain>
    </source>
</reference>
<proteinExistence type="predicted"/>
<dbReference type="Proteomes" id="UP000596902">
    <property type="component" value="Unassembled WGS sequence"/>
</dbReference>
<sequence length="64" mass="7468">MSEDEVDERQEPQEMDKTQEKRARQIRMRVHANPWAILTPSQTGQVRADSSIGALSESRWSRTR</sequence>
<dbReference type="EMBL" id="JAAABM010000001">
    <property type="protein sequence ID" value="KAF7681754.1"/>
    <property type="molecule type" value="Genomic_DNA"/>
</dbReference>
<evidence type="ECO:0000313" key="2">
    <source>
        <dbReference type="EMBL" id="KAF7681754.1"/>
    </source>
</evidence>
<accession>A0A8H7BHU2</accession>
<gene>
    <name evidence="2" type="ORF">GT037_000730</name>
</gene>
<organism evidence="2 3">
    <name type="scientific">Alternaria burnsii</name>
    <dbReference type="NCBI Taxonomy" id="1187904"/>
    <lineage>
        <taxon>Eukaryota</taxon>
        <taxon>Fungi</taxon>
        <taxon>Dikarya</taxon>
        <taxon>Ascomycota</taxon>
        <taxon>Pezizomycotina</taxon>
        <taxon>Dothideomycetes</taxon>
        <taxon>Pleosporomycetidae</taxon>
        <taxon>Pleosporales</taxon>
        <taxon>Pleosporineae</taxon>
        <taxon>Pleosporaceae</taxon>
        <taxon>Alternaria</taxon>
        <taxon>Alternaria sect. Alternaria</taxon>
    </lineage>
</organism>
<feature type="region of interest" description="Disordered" evidence="1">
    <location>
        <begin position="1"/>
        <end position="23"/>
    </location>
</feature>
<reference evidence="2" key="2">
    <citation type="submission" date="2020-08" db="EMBL/GenBank/DDBJ databases">
        <title>Draft Genome Sequence of Cumin Blight Pathogen Alternaria burnsii.</title>
        <authorList>
            <person name="Feng Z."/>
        </authorList>
    </citation>
    <scope>NUCLEOTIDE SEQUENCE</scope>
    <source>
        <strain evidence="2">CBS107.38</strain>
    </source>
</reference>
<dbReference type="GeneID" id="62198955"/>
<dbReference type="RefSeq" id="XP_038791633.1">
    <property type="nucleotide sequence ID" value="XM_038925777.1"/>
</dbReference>
<evidence type="ECO:0000313" key="3">
    <source>
        <dbReference type="Proteomes" id="UP000596902"/>
    </source>
</evidence>
<comment type="caution">
    <text evidence="2">The sequence shown here is derived from an EMBL/GenBank/DDBJ whole genome shotgun (WGS) entry which is preliminary data.</text>
</comment>
<dbReference type="AlphaFoldDB" id="A0A8H7BHU2"/>
<evidence type="ECO:0000256" key="1">
    <source>
        <dbReference type="SAM" id="MobiDB-lite"/>
    </source>
</evidence>